<keyword evidence="1" id="KW-0732">Signal</keyword>
<proteinExistence type="predicted"/>
<dbReference type="OrthoDB" id="98874at2"/>
<dbReference type="Pfam" id="PF12969">
    <property type="entry name" value="DUF3857"/>
    <property type="match status" value="1"/>
</dbReference>
<feature type="chain" id="PRO_5013001738" evidence="1">
    <location>
        <begin position="21"/>
        <end position="662"/>
    </location>
</feature>
<reference evidence="4 5" key="1">
    <citation type="submission" date="2017-02" db="EMBL/GenBank/DDBJ databases">
        <authorList>
            <person name="Peterson S.W."/>
        </authorList>
    </citation>
    <scope>NUCLEOTIDE SEQUENCE [LARGE SCALE GENOMIC DNA]</scope>
    <source>
        <strain evidence="4 5">DSM 22899</strain>
    </source>
</reference>
<feature type="signal peptide" evidence="1">
    <location>
        <begin position="1"/>
        <end position="20"/>
    </location>
</feature>
<protein>
    <submittedName>
        <fullName evidence="4">Transglutaminase-like superfamily protein</fullName>
    </submittedName>
</protein>
<dbReference type="Gene3D" id="3.10.620.30">
    <property type="match status" value="1"/>
</dbReference>
<accession>A0A1T5B379</accession>
<evidence type="ECO:0000313" key="5">
    <source>
        <dbReference type="Proteomes" id="UP000190541"/>
    </source>
</evidence>
<dbReference type="SUPFAM" id="SSF54001">
    <property type="entry name" value="Cysteine proteinases"/>
    <property type="match status" value="1"/>
</dbReference>
<dbReference type="STRING" id="623280.SAMN05660226_01313"/>
<dbReference type="InterPro" id="IPR038765">
    <property type="entry name" value="Papain-like_cys_pep_sf"/>
</dbReference>
<dbReference type="Gene3D" id="2.60.40.3140">
    <property type="match status" value="1"/>
</dbReference>
<dbReference type="Proteomes" id="UP000190541">
    <property type="component" value="Unassembled WGS sequence"/>
</dbReference>
<dbReference type="Gene3D" id="2.60.120.1130">
    <property type="match status" value="1"/>
</dbReference>
<dbReference type="AlphaFoldDB" id="A0A1T5B379"/>
<feature type="domain" description="DUF3857" evidence="3">
    <location>
        <begin position="72"/>
        <end position="197"/>
    </location>
</feature>
<evidence type="ECO:0000259" key="2">
    <source>
        <dbReference type="Pfam" id="PF01841"/>
    </source>
</evidence>
<organism evidence="4 5">
    <name type="scientific">Parapedobacter luteus</name>
    <dbReference type="NCBI Taxonomy" id="623280"/>
    <lineage>
        <taxon>Bacteria</taxon>
        <taxon>Pseudomonadati</taxon>
        <taxon>Bacteroidota</taxon>
        <taxon>Sphingobacteriia</taxon>
        <taxon>Sphingobacteriales</taxon>
        <taxon>Sphingobacteriaceae</taxon>
        <taxon>Parapedobacter</taxon>
    </lineage>
</organism>
<gene>
    <name evidence="4" type="ORF">SAMN05660226_01313</name>
</gene>
<sequence>MIKTYLTLACFILLPPCVLAQDFAFGSLTPEDIRLAKNDLDSFSNAAVLNEFGKAFMVYNDTKGITELFVDYHVRIKVFNRDGYAHANIVLPTYKDDSGDRADVITDLKATTINVVDGRIVSVPLDQRQVFNEEVSKYLTHTKFTFPDLRDGSIVEYSYRLISPHIFNFKTWYFQEDIPKINSTFEATIPGMYTYNVVLRGPYPLTTQDAKLDRGGFRIAGRDVDCSRMIYGMRNIPAFVSEDYMTAASNFKSAIYFELSDIYRLNGSNIKITKDWRDVDRELVTHHDFGGQMKRDNVFKPMLADILEGAADDLAKAKAVYRYVQRHIKWNRYLGKYSENNIKQALERRSGNIGDINLALIAGLSAAGLDAEAVILSTRDNGVVNDVHPVLSDFNYVVAKVNVDDRYYLLDASDPLLPFGLLPLRCINGKARVINLKKPSYWITPTSSQKSTMQYAFHATLDTDGMLKGKLVTHSSGYAAHRKRQALANYNTMDEYIEHVDETNAGFSIIAGEIQGLEDTEKPLVESYDVEVKLQDGTLAQEVVFNPFFINRIGKNPFNLDERTYPVDLGAAREERVIITIKLPGNYEISAKPDDYSLGLADQGGRYMTQTQQLGDTFSFSQLLALNAAIYPPESYFALKEFFSRIIQQEKIDVVLRKVEER</sequence>
<keyword evidence="5" id="KW-1185">Reference proteome</keyword>
<evidence type="ECO:0000313" key="4">
    <source>
        <dbReference type="EMBL" id="SKB41702.1"/>
    </source>
</evidence>
<evidence type="ECO:0000256" key="1">
    <source>
        <dbReference type="SAM" id="SignalP"/>
    </source>
</evidence>
<feature type="domain" description="Transglutaminase-like" evidence="2">
    <location>
        <begin position="304"/>
        <end position="411"/>
    </location>
</feature>
<dbReference type="RefSeq" id="WP_079715971.1">
    <property type="nucleotide sequence ID" value="NZ_FUYS01000002.1"/>
</dbReference>
<evidence type="ECO:0000259" key="3">
    <source>
        <dbReference type="Pfam" id="PF12969"/>
    </source>
</evidence>
<dbReference type="InterPro" id="IPR002931">
    <property type="entry name" value="Transglutaminase-like"/>
</dbReference>
<dbReference type="EMBL" id="FUYS01000002">
    <property type="protein sequence ID" value="SKB41702.1"/>
    <property type="molecule type" value="Genomic_DNA"/>
</dbReference>
<dbReference type="InterPro" id="IPR024618">
    <property type="entry name" value="DUF3857"/>
</dbReference>
<name>A0A1T5B379_9SPHI</name>
<dbReference type="Pfam" id="PF01841">
    <property type="entry name" value="Transglut_core"/>
    <property type="match status" value="1"/>
</dbReference>